<dbReference type="AlphaFoldDB" id="W4VC14"/>
<evidence type="ECO:0008006" key="3">
    <source>
        <dbReference type="Google" id="ProtNLM"/>
    </source>
</evidence>
<gene>
    <name evidence="1" type="ORF">JCM21531_3894</name>
</gene>
<dbReference type="OrthoDB" id="2080274at2"/>
<reference evidence="1" key="1">
    <citation type="journal article" date="2014" name="Genome Announc.">
        <title>Draft Genome Sequence of Clostridium straminisolvens Strain JCM 21531T, Isolated from a Cellulose-Degrading Bacterial Community.</title>
        <authorList>
            <person name="Yuki M."/>
            <person name="Oshima K."/>
            <person name="Suda W."/>
            <person name="Sakamoto M."/>
            <person name="Kitamura K."/>
            <person name="Iida T."/>
            <person name="Hattori M."/>
            <person name="Ohkuma M."/>
        </authorList>
    </citation>
    <scope>NUCLEOTIDE SEQUENCE [LARGE SCALE GENOMIC DNA]</scope>
    <source>
        <strain evidence="1">JCM 21531</strain>
    </source>
</reference>
<proteinExistence type="predicted"/>
<evidence type="ECO:0000313" key="1">
    <source>
        <dbReference type="EMBL" id="GAE90299.1"/>
    </source>
</evidence>
<protein>
    <recommendedName>
        <fullName evidence="3">Abortive phage resistance protein</fullName>
    </recommendedName>
</protein>
<keyword evidence="2" id="KW-1185">Reference proteome</keyword>
<dbReference type="RefSeq" id="WP_038290875.1">
    <property type="nucleotide sequence ID" value="NZ_BAVR01000063.1"/>
</dbReference>
<evidence type="ECO:0000313" key="2">
    <source>
        <dbReference type="Proteomes" id="UP000019109"/>
    </source>
</evidence>
<dbReference type="Pfam" id="PF13707">
    <property type="entry name" value="RloB"/>
    <property type="match status" value="1"/>
</dbReference>
<accession>W4VC14</accession>
<name>W4VC14_9FIRM</name>
<comment type="caution">
    <text evidence="1">The sequence shown here is derived from an EMBL/GenBank/DDBJ whole genome shotgun (WGS) entry which is preliminary data.</text>
</comment>
<sequence length="217" mass="26159">MRKENRTFYFTVEGQTEQWYLEWLQRIINAEPTTKYTVKFNCKIEKNPLSRIKQLAVISKTDITHIFDYESNEDTYQRQFMATLEQMKVAENSGKNIKYHLGYSNFTFELWIILHKADCNSTLCHRGQYLELINRVYGEHFQNLDHYKKEDNFKRILGQLTLEHVRQAIQRAKVIMKRNQENGYILHSYKGYKFYKENPSLSVWESIEKILKTCYLL</sequence>
<dbReference type="Proteomes" id="UP000019109">
    <property type="component" value="Unassembled WGS sequence"/>
</dbReference>
<dbReference type="EMBL" id="BAVR01000063">
    <property type="protein sequence ID" value="GAE90299.1"/>
    <property type="molecule type" value="Genomic_DNA"/>
</dbReference>
<organism evidence="1 2">
    <name type="scientific">Acetivibrio straminisolvens JCM 21531</name>
    <dbReference type="NCBI Taxonomy" id="1294263"/>
    <lineage>
        <taxon>Bacteria</taxon>
        <taxon>Bacillati</taxon>
        <taxon>Bacillota</taxon>
        <taxon>Clostridia</taxon>
        <taxon>Eubacteriales</taxon>
        <taxon>Oscillospiraceae</taxon>
        <taxon>Acetivibrio</taxon>
    </lineage>
</organism>
<dbReference type="InterPro" id="IPR025591">
    <property type="entry name" value="RloB"/>
</dbReference>